<name>A0A2T3G311_9FIRM</name>
<dbReference type="RefSeq" id="WP_107029669.1">
    <property type="nucleotide sequence ID" value="NZ_JAQEDC010000014.1"/>
</dbReference>
<evidence type="ECO:0000313" key="2">
    <source>
        <dbReference type="EMBL" id="PST41924.1"/>
    </source>
</evidence>
<proteinExistence type="predicted"/>
<organism evidence="2 3">
    <name type="scientific">Faecalibacillus intestinalis</name>
    <dbReference type="NCBI Taxonomy" id="1982626"/>
    <lineage>
        <taxon>Bacteria</taxon>
        <taxon>Bacillati</taxon>
        <taxon>Bacillota</taxon>
        <taxon>Erysipelotrichia</taxon>
        <taxon>Erysipelotrichales</taxon>
        <taxon>Coprobacillaceae</taxon>
        <taxon>Faecalibacillus</taxon>
    </lineage>
</organism>
<dbReference type="AlphaFoldDB" id="A0A2T3G311"/>
<feature type="chain" id="PRO_5015685735" description="X-X-X-Leu-X-X-Gly heptad repeats" evidence="1">
    <location>
        <begin position="27"/>
        <end position="523"/>
    </location>
</feature>
<dbReference type="EMBL" id="PYLQ01000006">
    <property type="protein sequence ID" value="PST41924.1"/>
    <property type="molecule type" value="Genomic_DNA"/>
</dbReference>
<gene>
    <name evidence="2" type="ORF">C7U54_06190</name>
</gene>
<sequence length="523" mass="56569">MKKAKLITSSAVVMTMVMSSIVPAFAYSKEETVYSKLKTNGTEKTTVVSEHLINDQNETSLDDQSSLKNIKNVNGKETFKQDGSSLVWQTTDGQDIYYQGKTTNSLPVSMKVTYKLDGKKMKLKDMLGKKGKVEIQIDYTNNEKQTVDGKELYVPFVVTTGTMLPTKTDSNIEVTNGKVISNGSSNIIMAVAAPGLSKNYDNNEELEKLNSVTIKYDTTKFKLNSLMSVATPSLLSETDINFDDLNDVYDSVDTLNSSFDQIIAGGQTLQSGLKQYASKYSEFDQGVGSLKTGAASALVGSQKLTTGIETLYNGLVTLDGKSATLVAGAKQVFNTLLTTTQTQINNQLATTGMSIELTIDNYQTVLNGLMAKLPAENQPSIKTALAQLDSYNKFYQGLQSYTDGVAQLKEGAKRAVDGSKQLSEGLSSLSDGSDTLVQASSQLKTASNQLAQGSDALVDGLTLFKSKGLDKISSVLNDTVKKDVDTTQKLVDLANDYKTFADSKDGVEAKTKFIMIIDSKSKK</sequence>
<evidence type="ECO:0000313" key="3">
    <source>
        <dbReference type="Proteomes" id="UP000240974"/>
    </source>
</evidence>
<comment type="caution">
    <text evidence="2">The sequence shown here is derived from an EMBL/GenBank/DDBJ whole genome shotgun (WGS) entry which is preliminary data.</text>
</comment>
<protein>
    <recommendedName>
        <fullName evidence="4">X-X-X-Leu-X-X-Gly heptad repeats</fullName>
    </recommendedName>
</protein>
<evidence type="ECO:0000256" key="1">
    <source>
        <dbReference type="SAM" id="SignalP"/>
    </source>
</evidence>
<keyword evidence="1" id="KW-0732">Signal</keyword>
<keyword evidence="3" id="KW-1185">Reference proteome</keyword>
<dbReference type="Proteomes" id="UP000240974">
    <property type="component" value="Unassembled WGS sequence"/>
</dbReference>
<accession>A0A2T3G311</accession>
<feature type="signal peptide" evidence="1">
    <location>
        <begin position="1"/>
        <end position="26"/>
    </location>
</feature>
<reference evidence="2 3" key="1">
    <citation type="journal article" date="2019" name="Int. J. Syst. Evol. Microbiol.">
        <title>Faecalibacillus intestinalis gen. nov., sp. nov. and Faecalibacillus faecis sp. nov., isolated from human faeces.</title>
        <authorList>
            <person name="Seo B."/>
            <person name="Jeon K."/>
            <person name="Baek I."/>
            <person name="Lee Y.M."/>
            <person name="Baek K."/>
            <person name="Ko G."/>
        </authorList>
    </citation>
    <scope>NUCLEOTIDE SEQUENCE [LARGE SCALE GENOMIC DNA]</scope>
    <source>
        <strain evidence="2 3">SNUG30099</strain>
    </source>
</reference>
<evidence type="ECO:0008006" key="4">
    <source>
        <dbReference type="Google" id="ProtNLM"/>
    </source>
</evidence>